<reference evidence="9" key="1">
    <citation type="submission" date="2017-05" db="EMBL/GenBank/DDBJ databases">
        <title>Dechlorination kinetics govern the competition between two new strains of the genus Sulfurospirillum.</title>
        <authorList>
            <person name="Buttet G.F."/>
            <person name="Murray A.M."/>
            <person name="Goris T."/>
            <person name="Burion M."/>
            <person name="Lin B."/>
            <person name="Rolle M."/>
            <person name="Maillard J."/>
        </authorList>
    </citation>
    <scope>NUCLEOTIDE SEQUENCE [LARGE SCALE GENOMIC DNA]</scope>
    <source>
        <strain evidence="9">SL2-1</strain>
    </source>
</reference>
<gene>
    <name evidence="8" type="ORF">Sdiek1_2058</name>
</gene>
<evidence type="ECO:0000256" key="4">
    <source>
        <dbReference type="ARBA" id="ARBA00022989"/>
    </source>
</evidence>
<feature type="transmembrane region" description="Helical" evidence="6">
    <location>
        <begin position="13"/>
        <end position="33"/>
    </location>
</feature>
<evidence type="ECO:0000313" key="8">
    <source>
        <dbReference type="EMBL" id="ARU49217.1"/>
    </source>
</evidence>
<feature type="transmembrane region" description="Helical" evidence="6">
    <location>
        <begin position="307"/>
        <end position="329"/>
    </location>
</feature>
<dbReference type="Proteomes" id="UP000196005">
    <property type="component" value="Chromosome"/>
</dbReference>
<evidence type="ECO:0000256" key="6">
    <source>
        <dbReference type="SAM" id="Phobius"/>
    </source>
</evidence>
<accession>A0A1Y0HM73</accession>
<dbReference type="InterPro" id="IPR004477">
    <property type="entry name" value="ComEC_N"/>
</dbReference>
<dbReference type="EMBL" id="CP021416">
    <property type="protein sequence ID" value="ARU49217.1"/>
    <property type="molecule type" value="Genomic_DNA"/>
</dbReference>
<keyword evidence="3 6" id="KW-0812">Transmembrane</keyword>
<feature type="transmembrane region" description="Helical" evidence="6">
    <location>
        <begin position="207"/>
        <end position="227"/>
    </location>
</feature>
<dbReference type="KEGG" id="suls:Sdiek1_2058"/>
<evidence type="ECO:0000313" key="9">
    <source>
        <dbReference type="Proteomes" id="UP000196005"/>
    </source>
</evidence>
<dbReference type="PANTHER" id="PTHR30619">
    <property type="entry name" value="DNA INTERNALIZATION/COMPETENCE PROTEIN COMEC/REC2"/>
    <property type="match status" value="1"/>
</dbReference>
<sequence length="421" mass="48973">MLSVPLFVSKKEFFLTVAVVLCIAFISLLIEFYQFKELTKNTLHVNTATVQNHYTKMNEKGRTYDVFKLKLDGTGAEVYTTSWRVTSIPLKSRVKVKLKVDKVTFLDYLKGFFAPSLALYEIYEDDPPFDVKPLYRWIEHQHDNEKIAELYKTLLFATPISKELRDEVQKWGISHLIAISGYNVGVISFLLFFFLKPLYQFFQSRYFPYRNLTADLTMVVLVVLFVYMVVIDFVPSFLRAFAMSVLGFIFYSRGIKVLSYEMLGLTSLGLLALFPALIFSLSFWFLGCRCFFTFFFFLHHFESLNRWVLLSMIDLGVFLLMVPIVHIFFPVFTFLQLTSPISSLVFIVFYPLGVFLHVIHLGGILDGYLLDFLHVNTQSYLLSFPWWILVLYVGVSLMAIRYKQALYACLGFAFLSLFFIQ</sequence>
<dbReference type="AlphaFoldDB" id="A0A1Y0HM73"/>
<dbReference type="Pfam" id="PF03772">
    <property type="entry name" value="Competence"/>
    <property type="match status" value="1"/>
</dbReference>
<protein>
    <recommendedName>
        <fullName evidence="7">ComEC/Rec2-related protein domain-containing protein</fullName>
    </recommendedName>
</protein>
<proteinExistence type="predicted"/>
<dbReference type="PANTHER" id="PTHR30619:SF7">
    <property type="entry name" value="BETA-LACTAMASE DOMAIN PROTEIN"/>
    <property type="match status" value="1"/>
</dbReference>
<evidence type="ECO:0000259" key="7">
    <source>
        <dbReference type="Pfam" id="PF03772"/>
    </source>
</evidence>
<feature type="domain" description="ComEC/Rec2-related protein" evidence="7">
    <location>
        <begin position="160"/>
        <end position="404"/>
    </location>
</feature>
<keyword evidence="5 6" id="KW-0472">Membrane</keyword>
<comment type="subcellular location">
    <subcellularLocation>
        <location evidence="1">Cell membrane</location>
        <topology evidence="1">Multi-pass membrane protein</topology>
    </subcellularLocation>
</comment>
<evidence type="ECO:0000256" key="5">
    <source>
        <dbReference type="ARBA" id="ARBA00023136"/>
    </source>
</evidence>
<dbReference type="InterPro" id="IPR052159">
    <property type="entry name" value="Competence_DNA_uptake"/>
</dbReference>
<evidence type="ECO:0000256" key="1">
    <source>
        <dbReference type="ARBA" id="ARBA00004651"/>
    </source>
</evidence>
<feature type="transmembrane region" description="Helical" evidence="6">
    <location>
        <begin position="173"/>
        <end position="195"/>
    </location>
</feature>
<feature type="transmembrane region" description="Helical" evidence="6">
    <location>
        <begin position="233"/>
        <end position="251"/>
    </location>
</feature>
<keyword evidence="9" id="KW-1185">Reference proteome</keyword>
<feature type="transmembrane region" description="Helical" evidence="6">
    <location>
        <begin position="405"/>
        <end position="420"/>
    </location>
</feature>
<name>A0A1Y0HM73_9BACT</name>
<evidence type="ECO:0000256" key="3">
    <source>
        <dbReference type="ARBA" id="ARBA00022692"/>
    </source>
</evidence>
<feature type="transmembrane region" description="Helical" evidence="6">
    <location>
        <begin position="263"/>
        <end position="287"/>
    </location>
</feature>
<evidence type="ECO:0000256" key="2">
    <source>
        <dbReference type="ARBA" id="ARBA00022475"/>
    </source>
</evidence>
<keyword evidence="2" id="KW-1003">Cell membrane</keyword>
<feature type="transmembrane region" description="Helical" evidence="6">
    <location>
        <begin position="341"/>
        <end position="360"/>
    </location>
</feature>
<dbReference type="GO" id="GO:0005886">
    <property type="term" value="C:plasma membrane"/>
    <property type="evidence" value="ECO:0007669"/>
    <property type="project" value="UniProtKB-SubCell"/>
</dbReference>
<dbReference type="RefSeq" id="WP_087439003.1">
    <property type="nucleotide sequence ID" value="NZ_CP021416.1"/>
</dbReference>
<organism evidence="8 9">
    <name type="scientific">Sulfurospirillum diekertiae</name>
    <dbReference type="NCBI Taxonomy" id="1854492"/>
    <lineage>
        <taxon>Bacteria</taxon>
        <taxon>Pseudomonadati</taxon>
        <taxon>Campylobacterota</taxon>
        <taxon>Epsilonproteobacteria</taxon>
        <taxon>Campylobacterales</taxon>
        <taxon>Sulfurospirillaceae</taxon>
        <taxon>Sulfurospirillum</taxon>
    </lineage>
</organism>
<keyword evidence="4 6" id="KW-1133">Transmembrane helix</keyword>
<feature type="transmembrane region" description="Helical" evidence="6">
    <location>
        <begin position="380"/>
        <end position="400"/>
    </location>
</feature>